<evidence type="ECO:0000259" key="1">
    <source>
        <dbReference type="Pfam" id="PF09356"/>
    </source>
</evidence>
<dbReference type="Proteomes" id="UP001320843">
    <property type="component" value="Unassembled WGS sequence"/>
</dbReference>
<organism evidence="2 3">
    <name type="scientific">Xanthomonas sacchari</name>
    <dbReference type="NCBI Taxonomy" id="56458"/>
    <lineage>
        <taxon>Bacteria</taxon>
        <taxon>Pseudomonadati</taxon>
        <taxon>Pseudomonadota</taxon>
        <taxon>Gammaproteobacteria</taxon>
        <taxon>Lysobacterales</taxon>
        <taxon>Lysobacteraceae</taxon>
        <taxon>Xanthomonas</taxon>
    </lineage>
</organism>
<accession>A0ABT3DTE4</accession>
<sequence length="282" mass="30788">MGFDVLQLSRWLGRPVHLFLFTLQGVTYRYNSSDRNLEVGGKTYLAATISRSEINETTERSKNELTIKFTYLLNPGAPELPSTQPLGDLFRPYAPTGKVQVICMALHAGDNDLEAKVEWMGRVISPKFSDTALMLTCEQVSSRKNFRGVLPRATRGCSKALYGCGVAASDHAFPAVLSLVVGSALTSSAFAGYADGRLEGGYVEWTRSNGLVEQRTIYSHIGNTIVLNYGGAELAAGLTLTAHPGCAHTYGDCRDYFDNAPNYGGFKNLNAENPFDGHRISW</sequence>
<gene>
    <name evidence="2" type="ORF">NB700_001332</name>
</gene>
<dbReference type="InterPro" id="IPR018964">
    <property type="entry name" value="Phage_phiJL001_Gp84_C"/>
</dbReference>
<comment type="caution">
    <text evidence="2">The sequence shown here is derived from an EMBL/GenBank/DDBJ whole genome shotgun (WGS) entry which is preliminary data.</text>
</comment>
<protein>
    <recommendedName>
        <fullName evidence="1">Bacteriophage phiJL001 Gp84 C-terminal domain-containing protein</fullName>
    </recommendedName>
</protein>
<dbReference type="Pfam" id="PF09356">
    <property type="entry name" value="Phage_BR0599"/>
    <property type="match status" value="1"/>
</dbReference>
<feature type="domain" description="Bacteriophage phiJL001 Gp84 C-terminal" evidence="1">
    <location>
        <begin position="199"/>
        <end position="271"/>
    </location>
</feature>
<keyword evidence="3" id="KW-1185">Reference proteome</keyword>
<name>A0ABT3DTE4_9XANT</name>
<proteinExistence type="predicted"/>
<reference evidence="2 3" key="1">
    <citation type="submission" date="2022-06" db="EMBL/GenBank/DDBJ databases">
        <title>Dynamics of rice microbiomes reveals core vertical transmitted seed endophytes.</title>
        <authorList>
            <person name="Liao K."/>
            <person name="Zhang X."/>
        </authorList>
    </citation>
    <scope>NUCLEOTIDE SEQUENCE [LARGE SCALE GENOMIC DNA]</scope>
    <source>
        <strain evidence="2 3">YT10-10-1</strain>
    </source>
</reference>
<evidence type="ECO:0000313" key="3">
    <source>
        <dbReference type="Proteomes" id="UP001320843"/>
    </source>
</evidence>
<evidence type="ECO:0000313" key="2">
    <source>
        <dbReference type="EMBL" id="MCW0398776.1"/>
    </source>
</evidence>
<dbReference type="EMBL" id="JANFWR010000007">
    <property type="protein sequence ID" value="MCW0398776.1"/>
    <property type="molecule type" value="Genomic_DNA"/>
</dbReference>